<feature type="transmembrane region" description="Helical" evidence="1">
    <location>
        <begin position="36"/>
        <end position="53"/>
    </location>
</feature>
<reference evidence="3 4" key="1">
    <citation type="submission" date="2024-04" db="EMBL/GenBank/DDBJ databases">
        <authorList>
            <person name="Cremers G."/>
        </authorList>
    </citation>
    <scope>NUCLEOTIDE SEQUENCE [LARGE SCALE GENOMIC DNA]</scope>
    <source>
        <strain evidence="3">MeCH1-AG</strain>
    </source>
</reference>
<keyword evidence="4" id="KW-1185">Reference proteome</keyword>
<evidence type="ECO:0000313" key="3">
    <source>
        <dbReference type="EMBL" id="CAL1240089.1"/>
    </source>
</evidence>
<evidence type="ECO:0000256" key="1">
    <source>
        <dbReference type="SAM" id="Phobius"/>
    </source>
</evidence>
<evidence type="ECO:0000259" key="2">
    <source>
        <dbReference type="Pfam" id="PF14317"/>
    </source>
</evidence>
<feature type="domain" description="YcxB-like C-terminal" evidence="2">
    <location>
        <begin position="108"/>
        <end position="163"/>
    </location>
</feature>
<dbReference type="InterPro" id="IPR025588">
    <property type="entry name" value="YcxB-like_C"/>
</dbReference>
<keyword evidence="1" id="KW-1133">Transmembrane helix</keyword>
<keyword evidence="1" id="KW-0812">Transmembrane</keyword>
<protein>
    <submittedName>
        <fullName evidence="3">YcxB domain-containing protein</fullName>
    </submittedName>
</protein>
<keyword evidence="1" id="KW-0472">Membrane</keyword>
<sequence length="173" mass="20112">MAEIEYEVREQDLIAYGEHQMRDSEALQKLLRRHQGMIPGLMGVFALFLWFYYQDSLSAIYVGLLALAWGFLAPLFVRWQMRQQIRKTYSDEEKAQVLGRYTLRSEPEALVEISRAGESRIRWGDILRVEVTKRYAFIFVAIDAALIIPRATVKAGDLHEFVKEVDRLIEKAS</sequence>
<dbReference type="EMBL" id="OZ026884">
    <property type="protein sequence ID" value="CAL1240089.1"/>
    <property type="molecule type" value="Genomic_DNA"/>
</dbReference>
<accession>A0ABP1C745</accession>
<evidence type="ECO:0000313" key="4">
    <source>
        <dbReference type="Proteomes" id="UP001497493"/>
    </source>
</evidence>
<dbReference type="RefSeq" id="WP_348759600.1">
    <property type="nucleotide sequence ID" value="NZ_OZ026884.1"/>
</dbReference>
<name>A0ABP1C745_9GAMM</name>
<gene>
    <name evidence="3" type="ORF">MECH1_V1_1313</name>
</gene>
<dbReference type="Proteomes" id="UP001497493">
    <property type="component" value="Chromosome"/>
</dbReference>
<organism evidence="3 4">
    <name type="scientific">Candidatus Methylocalor cossyra</name>
    <dbReference type="NCBI Taxonomy" id="3108543"/>
    <lineage>
        <taxon>Bacteria</taxon>
        <taxon>Pseudomonadati</taxon>
        <taxon>Pseudomonadota</taxon>
        <taxon>Gammaproteobacteria</taxon>
        <taxon>Methylococcales</taxon>
        <taxon>Methylococcaceae</taxon>
        <taxon>Candidatus Methylocalor</taxon>
    </lineage>
</organism>
<dbReference type="Pfam" id="PF14317">
    <property type="entry name" value="YcxB"/>
    <property type="match status" value="1"/>
</dbReference>
<feature type="transmembrane region" description="Helical" evidence="1">
    <location>
        <begin position="59"/>
        <end position="77"/>
    </location>
</feature>
<proteinExistence type="predicted"/>